<organism evidence="1">
    <name type="scientific">Hyperionvirus sp</name>
    <dbReference type="NCBI Taxonomy" id="2487770"/>
    <lineage>
        <taxon>Viruses</taxon>
        <taxon>Varidnaviria</taxon>
        <taxon>Bamfordvirae</taxon>
        <taxon>Nucleocytoviricota</taxon>
        <taxon>Megaviricetes</taxon>
        <taxon>Imitervirales</taxon>
        <taxon>Mimiviridae</taxon>
        <taxon>Klosneuvirinae</taxon>
    </lineage>
</organism>
<protein>
    <submittedName>
        <fullName evidence="1">Uncharacterized protein</fullName>
    </submittedName>
</protein>
<accession>A0A3G5A7C1</accession>
<proteinExistence type="predicted"/>
<reference evidence="1" key="1">
    <citation type="submission" date="2018-10" db="EMBL/GenBank/DDBJ databases">
        <title>Hidden diversity of soil giant viruses.</title>
        <authorList>
            <person name="Schulz F."/>
            <person name="Alteio L."/>
            <person name="Goudeau D."/>
            <person name="Ryan E.M."/>
            <person name="Malmstrom R.R."/>
            <person name="Blanchard J."/>
            <person name="Woyke T."/>
        </authorList>
    </citation>
    <scope>NUCLEOTIDE SEQUENCE</scope>
    <source>
        <strain evidence="1">HYV1</strain>
    </source>
</reference>
<name>A0A3G5A7C1_9VIRU</name>
<sequence length="206" mass="23615">MATGDTDEVKVSTVESKTYLFWEEKEKKWGEKSYLGGLTCEGEDCVDAGDVCDPEYVRGVDSFIPDDEEMKTVFLCGWCARKDPVLKDIFPKWDGDIEQELRARDNKIGGEYREDGHHAFVMGCLDNVMAHYFDKPQFYGEFHSRYSYRDKDGMDEVTIKGKFYVKSIYNAAMRFAEHHNMCIPGEPCDGRCMADKNYCGCGCDEL</sequence>
<gene>
    <name evidence="1" type="ORF">Hyperionvirus4_125</name>
</gene>
<dbReference type="EMBL" id="MK072386">
    <property type="protein sequence ID" value="AYV83160.1"/>
    <property type="molecule type" value="Genomic_DNA"/>
</dbReference>
<evidence type="ECO:0000313" key="1">
    <source>
        <dbReference type="EMBL" id="AYV83160.1"/>
    </source>
</evidence>